<evidence type="ECO:0000313" key="7">
    <source>
        <dbReference type="Proteomes" id="UP000256328"/>
    </source>
</evidence>
<evidence type="ECO:0000256" key="4">
    <source>
        <dbReference type="ARBA" id="ARBA00022803"/>
    </source>
</evidence>
<evidence type="ECO:0000256" key="5">
    <source>
        <dbReference type="SAM" id="MobiDB-lite"/>
    </source>
</evidence>
<keyword evidence="3" id="KW-0677">Repeat</keyword>
<organism evidence="6 7">
    <name type="scientific">Coleophoma crateriformis</name>
    <dbReference type="NCBI Taxonomy" id="565419"/>
    <lineage>
        <taxon>Eukaryota</taxon>
        <taxon>Fungi</taxon>
        <taxon>Dikarya</taxon>
        <taxon>Ascomycota</taxon>
        <taxon>Pezizomycotina</taxon>
        <taxon>Leotiomycetes</taxon>
        <taxon>Helotiales</taxon>
        <taxon>Dermateaceae</taxon>
        <taxon>Coleophoma</taxon>
    </lineage>
</organism>
<protein>
    <recommendedName>
        <fullName evidence="8">Kinesin light chain</fullName>
    </recommendedName>
</protein>
<feature type="region of interest" description="Disordered" evidence="5">
    <location>
        <begin position="109"/>
        <end position="140"/>
    </location>
</feature>
<evidence type="ECO:0008006" key="8">
    <source>
        <dbReference type="Google" id="ProtNLM"/>
    </source>
</evidence>
<accession>A0A3D8Q7Y1</accession>
<dbReference type="GO" id="GO:0005737">
    <property type="term" value="C:cytoplasm"/>
    <property type="evidence" value="ECO:0007669"/>
    <property type="project" value="UniProtKB-SubCell"/>
</dbReference>
<dbReference type="InterPro" id="IPR002151">
    <property type="entry name" value="Kinesin_light"/>
</dbReference>
<comment type="subcellular location">
    <subcellularLocation>
        <location evidence="1">Cytoplasm</location>
    </subcellularLocation>
</comment>
<name>A0A3D8Q7Y1_9HELO</name>
<evidence type="ECO:0000256" key="3">
    <source>
        <dbReference type="ARBA" id="ARBA00022737"/>
    </source>
</evidence>
<dbReference type="Pfam" id="PF13424">
    <property type="entry name" value="TPR_12"/>
    <property type="match status" value="1"/>
</dbReference>
<dbReference type="AlphaFoldDB" id="A0A3D8Q7Y1"/>
<feature type="compositionally biased region" description="Basic and acidic residues" evidence="5">
    <location>
        <begin position="109"/>
        <end position="122"/>
    </location>
</feature>
<evidence type="ECO:0000313" key="6">
    <source>
        <dbReference type="EMBL" id="RDW57770.1"/>
    </source>
</evidence>
<keyword evidence="7" id="KW-1185">Reference proteome</keyword>
<evidence type="ECO:0000256" key="1">
    <source>
        <dbReference type="ARBA" id="ARBA00004496"/>
    </source>
</evidence>
<dbReference type="OrthoDB" id="3557990at2759"/>
<dbReference type="GO" id="GO:0005871">
    <property type="term" value="C:kinesin complex"/>
    <property type="evidence" value="ECO:0007669"/>
    <property type="project" value="InterPro"/>
</dbReference>
<dbReference type="SUPFAM" id="SSF48452">
    <property type="entry name" value="TPR-like"/>
    <property type="match status" value="1"/>
</dbReference>
<proteinExistence type="predicted"/>
<comment type="caution">
    <text evidence="6">The sequence shown here is derived from an EMBL/GenBank/DDBJ whole genome shotgun (WGS) entry which is preliminary data.</text>
</comment>
<dbReference type="InterPro" id="IPR011990">
    <property type="entry name" value="TPR-like_helical_dom_sf"/>
</dbReference>
<sequence length="162" mass="18349">MMGLANSLSQQGKYAEAEAMDRQTLQLGETVLGKEHPDTLGSMNNLAESLRRQGKYVEAEAMDRQTLQLKETVLGKDHPETFRSRNNLARTLSLQGKHADAEAIFQQEKTVDSDTRNRRADPIPECSQNQSTTIAGKKRKLKYTVEQDLRRSTRIRESHANH</sequence>
<keyword evidence="2" id="KW-0963">Cytoplasm</keyword>
<evidence type="ECO:0000256" key="2">
    <source>
        <dbReference type="ARBA" id="ARBA00022490"/>
    </source>
</evidence>
<dbReference type="Pfam" id="PF13374">
    <property type="entry name" value="TPR_10"/>
    <property type="match status" value="1"/>
</dbReference>
<reference evidence="6 7" key="1">
    <citation type="journal article" date="2018" name="IMA Fungus">
        <title>IMA Genome-F 9: Draft genome sequence of Annulohypoxylon stygium, Aspergillus mulundensis, Berkeleyomyces basicola (syn. Thielaviopsis basicola), Ceratocystis smalleyi, two Cercospora beticola strains, Coleophoma cylindrospora, Fusarium fracticaudum, Phialophora cf. hyalina, and Morchella septimelata.</title>
        <authorList>
            <person name="Wingfield B.D."/>
            <person name="Bills G.F."/>
            <person name="Dong Y."/>
            <person name="Huang W."/>
            <person name="Nel W.J."/>
            <person name="Swalarsk-Parry B.S."/>
            <person name="Vaghefi N."/>
            <person name="Wilken P.M."/>
            <person name="An Z."/>
            <person name="de Beer Z.W."/>
            <person name="De Vos L."/>
            <person name="Chen L."/>
            <person name="Duong T.A."/>
            <person name="Gao Y."/>
            <person name="Hammerbacher A."/>
            <person name="Kikkert J.R."/>
            <person name="Li Y."/>
            <person name="Li H."/>
            <person name="Li K."/>
            <person name="Li Q."/>
            <person name="Liu X."/>
            <person name="Ma X."/>
            <person name="Naidoo K."/>
            <person name="Pethybridge S.J."/>
            <person name="Sun J."/>
            <person name="Steenkamp E.T."/>
            <person name="van der Nest M.A."/>
            <person name="van Wyk S."/>
            <person name="Wingfield M.J."/>
            <person name="Xiong C."/>
            <person name="Yue Q."/>
            <person name="Zhang X."/>
        </authorList>
    </citation>
    <scope>NUCLEOTIDE SEQUENCE [LARGE SCALE GENOMIC DNA]</scope>
    <source>
        <strain evidence="6 7">BP5796</strain>
    </source>
</reference>
<keyword evidence="4" id="KW-0802">TPR repeat</keyword>
<dbReference type="PANTHER" id="PTHR45783">
    <property type="entry name" value="KINESIN LIGHT CHAIN"/>
    <property type="match status" value="1"/>
</dbReference>
<dbReference type="EMBL" id="PDLN01000022">
    <property type="protein sequence ID" value="RDW57770.1"/>
    <property type="molecule type" value="Genomic_DNA"/>
</dbReference>
<dbReference type="GO" id="GO:0007018">
    <property type="term" value="P:microtubule-based movement"/>
    <property type="evidence" value="ECO:0007669"/>
    <property type="project" value="TreeGrafter"/>
</dbReference>
<dbReference type="PANTHER" id="PTHR45783:SF3">
    <property type="entry name" value="KINESIN LIGHT CHAIN"/>
    <property type="match status" value="1"/>
</dbReference>
<dbReference type="Proteomes" id="UP000256328">
    <property type="component" value="Unassembled WGS sequence"/>
</dbReference>
<gene>
    <name evidence="6" type="ORF">BP5796_12571</name>
</gene>
<dbReference type="GO" id="GO:0019894">
    <property type="term" value="F:kinesin binding"/>
    <property type="evidence" value="ECO:0007669"/>
    <property type="project" value="TreeGrafter"/>
</dbReference>
<dbReference type="Gene3D" id="1.25.40.10">
    <property type="entry name" value="Tetratricopeptide repeat domain"/>
    <property type="match status" value="1"/>
</dbReference>